<proteinExistence type="predicted"/>
<reference evidence="1 2" key="1">
    <citation type="journal article" date="2020" name="Mol. Biol. Evol.">
        <title>Distinct Expression and Methylation Patterns for Genes with Different Fates following a Single Whole-Genome Duplication in Flowering Plants.</title>
        <authorList>
            <person name="Shi T."/>
            <person name="Rahmani R.S."/>
            <person name="Gugger P.F."/>
            <person name="Wang M."/>
            <person name="Li H."/>
            <person name="Zhang Y."/>
            <person name="Li Z."/>
            <person name="Wang Q."/>
            <person name="Van de Peer Y."/>
            <person name="Marchal K."/>
            <person name="Chen J."/>
        </authorList>
    </citation>
    <scope>NUCLEOTIDE SEQUENCE [LARGE SCALE GENOMIC DNA]</scope>
    <source>
        <tissue evidence="1">Leaf</tissue>
    </source>
</reference>
<dbReference type="EMBL" id="DUZY01000003">
    <property type="protein sequence ID" value="DAD33754.1"/>
    <property type="molecule type" value="Genomic_DNA"/>
</dbReference>
<gene>
    <name evidence="1" type="ORF">HUJ06_012605</name>
</gene>
<dbReference type="Proteomes" id="UP000607653">
    <property type="component" value="Unassembled WGS sequence"/>
</dbReference>
<sequence length="50" mass="5825">MIHYAMRRPFQFPVSSFQLSDSPLSHQSSVISLPLYQTKGWELGMVDHHH</sequence>
<keyword evidence="2" id="KW-1185">Reference proteome</keyword>
<organism evidence="1 2">
    <name type="scientific">Nelumbo nucifera</name>
    <name type="common">Sacred lotus</name>
    <dbReference type="NCBI Taxonomy" id="4432"/>
    <lineage>
        <taxon>Eukaryota</taxon>
        <taxon>Viridiplantae</taxon>
        <taxon>Streptophyta</taxon>
        <taxon>Embryophyta</taxon>
        <taxon>Tracheophyta</taxon>
        <taxon>Spermatophyta</taxon>
        <taxon>Magnoliopsida</taxon>
        <taxon>Proteales</taxon>
        <taxon>Nelumbonaceae</taxon>
        <taxon>Nelumbo</taxon>
    </lineage>
</organism>
<protein>
    <submittedName>
        <fullName evidence="1">Uncharacterized protein</fullName>
    </submittedName>
</protein>
<evidence type="ECO:0000313" key="2">
    <source>
        <dbReference type="Proteomes" id="UP000607653"/>
    </source>
</evidence>
<accession>A0A822YHT7</accession>
<comment type="caution">
    <text evidence="1">The sequence shown here is derived from an EMBL/GenBank/DDBJ whole genome shotgun (WGS) entry which is preliminary data.</text>
</comment>
<evidence type="ECO:0000313" key="1">
    <source>
        <dbReference type="EMBL" id="DAD33754.1"/>
    </source>
</evidence>
<name>A0A822YHT7_NELNU</name>
<dbReference type="AlphaFoldDB" id="A0A822YHT7"/>